<proteinExistence type="predicted"/>
<reference evidence="7" key="2">
    <citation type="submission" date="2023-06" db="EMBL/GenBank/DDBJ databases">
        <authorList>
            <consortium name="Lawrence Berkeley National Laboratory"/>
            <person name="Haridas S."/>
            <person name="Hensen N."/>
            <person name="Bonometti L."/>
            <person name="Westerberg I."/>
            <person name="Brannstrom I.O."/>
            <person name="Guillou S."/>
            <person name="Cros-Aarteil S."/>
            <person name="Calhoun S."/>
            <person name="Kuo A."/>
            <person name="Mondo S."/>
            <person name="Pangilinan J."/>
            <person name="Riley R."/>
            <person name="Labutti K."/>
            <person name="Andreopoulos B."/>
            <person name="Lipzen A."/>
            <person name="Chen C."/>
            <person name="Yanf M."/>
            <person name="Daum C."/>
            <person name="Ng V."/>
            <person name="Clum A."/>
            <person name="Steindorff A."/>
            <person name="Ohm R."/>
            <person name="Martin F."/>
            <person name="Silar P."/>
            <person name="Natvig D."/>
            <person name="Lalanne C."/>
            <person name="Gautier V."/>
            <person name="Ament-Velasquez S.L."/>
            <person name="Kruys A."/>
            <person name="Hutchinson M.I."/>
            <person name="Powell A.J."/>
            <person name="Barry K."/>
            <person name="Miller A.N."/>
            <person name="Grigoriev I.V."/>
            <person name="Debuchy R."/>
            <person name="Gladieux P."/>
            <person name="Thoren M.H."/>
            <person name="Johannesson H."/>
        </authorList>
    </citation>
    <scope>NUCLEOTIDE SEQUENCE</scope>
    <source>
        <strain evidence="7">CBS 168.71</strain>
    </source>
</reference>
<evidence type="ECO:0000256" key="3">
    <source>
        <dbReference type="ARBA" id="ARBA00022989"/>
    </source>
</evidence>
<evidence type="ECO:0000256" key="2">
    <source>
        <dbReference type="ARBA" id="ARBA00022692"/>
    </source>
</evidence>
<feature type="transmembrane region" description="Helical" evidence="6">
    <location>
        <begin position="34"/>
        <end position="52"/>
    </location>
</feature>
<gene>
    <name evidence="7" type="ORF">B0H64DRAFT_183070</name>
</gene>
<name>A0AAE0LR60_9PEZI</name>
<dbReference type="PANTHER" id="PTHR23514">
    <property type="entry name" value="BYPASS OF STOP CODON PROTEIN 6"/>
    <property type="match status" value="1"/>
</dbReference>
<feature type="transmembrane region" description="Helical" evidence="6">
    <location>
        <begin position="285"/>
        <end position="303"/>
    </location>
</feature>
<sequence length="479" mass="49644">MASETSLFPLKPTLQLPSKRNSHETNSRRRPTNLLCLASLCLVSLITSLGDITHLTSTALTSIEESSPIPPIIYTTLPTTIGTILAAAFLPPLTQLTQPPTQLTQSTKQHSPFPELRLALPALLALTTLASTILRILATAPLHTLTLQNPPQNITFITTVMAHLLQGFAGGCSLALAMVLSGGGAQLRAVCACGALGAVFRAVAGGMDGVCEVDGGGKLAGWAGWWLLVGEVVLAFTAAGGLVLPGCVRWGGEEEGGDEGGGVRPEIGLPVAGGGGGYPPPASRATIFGALFAFAYYAAAAAIPGGLDLLVSYGRSYTIEQSLTVFTTASLWAGIAVGRFVALPWDGLIRPKQGVRRAVLAAGGFLIVFWLSPNPSRNTAVAAGLVGAVLGPVYPCVVGTVMRELGQDEMLSAIGIIVAFGHSGMVTALLTTQLAAYVDAPVVLYLVIVTLFGCMLVCWEALTEKGDGGVVSDFRDDVW</sequence>
<evidence type="ECO:0000313" key="8">
    <source>
        <dbReference type="Proteomes" id="UP001278766"/>
    </source>
</evidence>
<evidence type="ECO:0008006" key="9">
    <source>
        <dbReference type="Google" id="ProtNLM"/>
    </source>
</evidence>
<feature type="region of interest" description="Disordered" evidence="5">
    <location>
        <begin position="1"/>
        <end position="28"/>
    </location>
</feature>
<accession>A0AAE0LR60</accession>
<feature type="transmembrane region" description="Helical" evidence="6">
    <location>
        <begin position="354"/>
        <end position="373"/>
    </location>
</feature>
<feature type="transmembrane region" description="Helical" evidence="6">
    <location>
        <begin position="224"/>
        <end position="244"/>
    </location>
</feature>
<keyword evidence="4 6" id="KW-0472">Membrane</keyword>
<feature type="transmembrane region" description="Helical" evidence="6">
    <location>
        <begin position="413"/>
        <end position="436"/>
    </location>
</feature>
<dbReference type="RefSeq" id="XP_062657759.1">
    <property type="nucleotide sequence ID" value="XM_062798949.1"/>
</dbReference>
<dbReference type="Proteomes" id="UP001278766">
    <property type="component" value="Unassembled WGS sequence"/>
</dbReference>
<feature type="transmembrane region" description="Helical" evidence="6">
    <location>
        <begin position="154"/>
        <end position="180"/>
    </location>
</feature>
<feature type="transmembrane region" description="Helical" evidence="6">
    <location>
        <begin position="72"/>
        <end position="90"/>
    </location>
</feature>
<keyword evidence="2 6" id="KW-0812">Transmembrane</keyword>
<evidence type="ECO:0000256" key="1">
    <source>
        <dbReference type="ARBA" id="ARBA00004141"/>
    </source>
</evidence>
<dbReference type="InterPro" id="IPR051788">
    <property type="entry name" value="MFS_Transporter"/>
</dbReference>
<organism evidence="7 8">
    <name type="scientific">Chaetomium fimeti</name>
    <dbReference type="NCBI Taxonomy" id="1854472"/>
    <lineage>
        <taxon>Eukaryota</taxon>
        <taxon>Fungi</taxon>
        <taxon>Dikarya</taxon>
        <taxon>Ascomycota</taxon>
        <taxon>Pezizomycotina</taxon>
        <taxon>Sordariomycetes</taxon>
        <taxon>Sordariomycetidae</taxon>
        <taxon>Sordariales</taxon>
        <taxon>Chaetomiaceae</taxon>
        <taxon>Chaetomium</taxon>
    </lineage>
</organism>
<reference evidence="7" key="1">
    <citation type="journal article" date="2023" name="Mol. Phylogenet. Evol.">
        <title>Genome-scale phylogeny and comparative genomics of the fungal order Sordariales.</title>
        <authorList>
            <person name="Hensen N."/>
            <person name="Bonometti L."/>
            <person name="Westerberg I."/>
            <person name="Brannstrom I.O."/>
            <person name="Guillou S."/>
            <person name="Cros-Aarteil S."/>
            <person name="Calhoun S."/>
            <person name="Haridas S."/>
            <person name="Kuo A."/>
            <person name="Mondo S."/>
            <person name="Pangilinan J."/>
            <person name="Riley R."/>
            <person name="LaButti K."/>
            <person name="Andreopoulos B."/>
            <person name="Lipzen A."/>
            <person name="Chen C."/>
            <person name="Yan M."/>
            <person name="Daum C."/>
            <person name="Ng V."/>
            <person name="Clum A."/>
            <person name="Steindorff A."/>
            <person name="Ohm R.A."/>
            <person name="Martin F."/>
            <person name="Silar P."/>
            <person name="Natvig D.O."/>
            <person name="Lalanne C."/>
            <person name="Gautier V."/>
            <person name="Ament-Velasquez S.L."/>
            <person name="Kruys A."/>
            <person name="Hutchinson M.I."/>
            <person name="Powell A.J."/>
            <person name="Barry K."/>
            <person name="Miller A.N."/>
            <person name="Grigoriev I.V."/>
            <person name="Debuchy R."/>
            <person name="Gladieux P."/>
            <person name="Hiltunen Thoren M."/>
            <person name="Johannesson H."/>
        </authorList>
    </citation>
    <scope>NUCLEOTIDE SEQUENCE</scope>
    <source>
        <strain evidence="7">CBS 168.71</strain>
    </source>
</reference>
<evidence type="ECO:0000313" key="7">
    <source>
        <dbReference type="EMBL" id="KAK3294245.1"/>
    </source>
</evidence>
<dbReference type="GeneID" id="87835897"/>
<feature type="transmembrane region" description="Helical" evidence="6">
    <location>
        <begin position="323"/>
        <end position="342"/>
    </location>
</feature>
<feature type="transmembrane region" description="Helical" evidence="6">
    <location>
        <begin position="442"/>
        <end position="462"/>
    </location>
</feature>
<feature type="transmembrane region" description="Helical" evidence="6">
    <location>
        <begin position="118"/>
        <end position="142"/>
    </location>
</feature>
<dbReference type="EMBL" id="JAUEPN010000005">
    <property type="protein sequence ID" value="KAK3294245.1"/>
    <property type="molecule type" value="Genomic_DNA"/>
</dbReference>
<comment type="subcellular location">
    <subcellularLocation>
        <location evidence="1">Membrane</location>
        <topology evidence="1">Multi-pass membrane protein</topology>
    </subcellularLocation>
</comment>
<keyword evidence="3 6" id="KW-1133">Transmembrane helix</keyword>
<dbReference type="AlphaFoldDB" id="A0AAE0LR60"/>
<evidence type="ECO:0000256" key="5">
    <source>
        <dbReference type="SAM" id="MobiDB-lite"/>
    </source>
</evidence>
<dbReference type="GO" id="GO:0016020">
    <property type="term" value="C:membrane"/>
    <property type="evidence" value="ECO:0007669"/>
    <property type="project" value="UniProtKB-SubCell"/>
</dbReference>
<feature type="transmembrane region" description="Helical" evidence="6">
    <location>
        <begin position="187"/>
        <end position="204"/>
    </location>
</feature>
<protein>
    <recommendedName>
        <fullName evidence="9">Major facilitator superfamily (MFS) profile domain-containing protein</fullName>
    </recommendedName>
</protein>
<dbReference type="PANTHER" id="PTHR23514:SF6">
    <property type="entry name" value="MAJOR FACILITATOR SUPERFAMILY (MFS) PROFILE DOMAIN-CONTAINING PROTEIN"/>
    <property type="match status" value="1"/>
</dbReference>
<evidence type="ECO:0000256" key="6">
    <source>
        <dbReference type="SAM" id="Phobius"/>
    </source>
</evidence>
<keyword evidence="8" id="KW-1185">Reference proteome</keyword>
<evidence type="ECO:0000256" key="4">
    <source>
        <dbReference type="ARBA" id="ARBA00023136"/>
    </source>
</evidence>
<comment type="caution">
    <text evidence="7">The sequence shown here is derived from an EMBL/GenBank/DDBJ whole genome shotgun (WGS) entry which is preliminary data.</text>
</comment>
<feature type="transmembrane region" description="Helical" evidence="6">
    <location>
        <begin position="379"/>
        <end position="401"/>
    </location>
</feature>